<dbReference type="RefSeq" id="WP_328985660.1">
    <property type="nucleotide sequence ID" value="NZ_CP121472.1"/>
</dbReference>
<organism evidence="5 6">
    <name type="scientific">Thiorhodovibrio winogradskyi</name>
    <dbReference type="NCBI Taxonomy" id="77007"/>
    <lineage>
        <taxon>Bacteria</taxon>
        <taxon>Pseudomonadati</taxon>
        <taxon>Pseudomonadota</taxon>
        <taxon>Gammaproteobacteria</taxon>
        <taxon>Chromatiales</taxon>
        <taxon>Chromatiaceae</taxon>
        <taxon>Thiorhodovibrio</taxon>
    </lineage>
</organism>
<evidence type="ECO:0000313" key="6">
    <source>
        <dbReference type="Proteomes" id="UP001432180"/>
    </source>
</evidence>
<dbReference type="GO" id="GO:0009013">
    <property type="term" value="F:succinate-semialdehyde dehydrogenase [NAD(P)+] activity"/>
    <property type="evidence" value="ECO:0007669"/>
    <property type="project" value="UniProtKB-EC"/>
</dbReference>
<dbReference type="InterPro" id="IPR044148">
    <property type="entry name" value="ALDH_GabD1-like"/>
</dbReference>
<dbReference type="InterPro" id="IPR015590">
    <property type="entry name" value="Aldehyde_DH_dom"/>
</dbReference>
<keyword evidence="2" id="KW-0521">NADP</keyword>
<feature type="domain" description="Aldehyde dehydrogenase" evidence="4">
    <location>
        <begin position="3"/>
        <end position="450"/>
    </location>
</feature>
<dbReference type="PROSITE" id="PS00070">
    <property type="entry name" value="ALDEHYDE_DEHYDR_CYS"/>
    <property type="match status" value="1"/>
</dbReference>
<keyword evidence="6" id="KW-1185">Reference proteome</keyword>
<dbReference type="Pfam" id="PF00171">
    <property type="entry name" value="Aldedh"/>
    <property type="match status" value="1"/>
</dbReference>
<comment type="similarity">
    <text evidence="1">Belongs to the aldehyde dehydrogenase family.</text>
</comment>
<dbReference type="InterPro" id="IPR016161">
    <property type="entry name" value="Ald_DH/histidinol_DH"/>
</dbReference>
<dbReference type="EMBL" id="CP121472">
    <property type="protein sequence ID" value="WPL19906.1"/>
    <property type="molecule type" value="Genomic_DNA"/>
</dbReference>
<dbReference type="Gene3D" id="3.40.309.10">
    <property type="entry name" value="Aldehyde Dehydrogenase, Chain A, domain 2"/>
    <property type="match status" value="1"/>
</dbReference>
<accession>A0ABZ0SKL5</accession>
<dbReference type="InterPro" id="IPR016162">
    <property type="entry name" value="Ald_DH_N"/>
</dbReference>
<dbReference type="Proteomes" id="UP001432180">
    <property type="component" value="Chromosome"/>
</dbReference>
<protein>
    <submittedName>
        <fullName evidence="5">Succinate semialdehyde dehydrogenase [NAD(P)+] Sad</fullName>
        <ecNumber evidence="5">1.2.1.16</ecNumber>
    </submittedName>
</protein>
<keyword evidence="3 5" id="KW-0560">Oxidoreductase</keyword>
<gene>
    <name evidence="5" type="primary">sad</name>
    <name evidence="5" type="ORF">Thiowin_05055</name>
</gene>
<dbReference type="PANTHER" id="PTHR43217:SF1">
    <property type="entry name" value="SUCCINATE SEMIALDEHYDE DEHYDROGENASE [NAD(P)+] SAD"/>
    <property type="match status" value="1"/>
</dbReference>
<reference evidence="5 6" key="1">
    <citation type="journal article" date="2023" name="Microorganisms">
        <title>Thiorhodovibrio frisius and Trv. litoralis spp. nov., Two Novel Members from a Clade of Fastidious Purple Sulfur Bacteria That Exhibit Unique Red-Shifted Light-Harvesting Capabilities.</title>
        <authorList>
            <person name="Methner A."/>
            <person name="Kuzyk S.B."/>
            <person name="Petersen J."/>
            <person name="Bauer S."/>
            <person name="Brinkmann H."/>
            <person name="Sichau K."/>
            <person name="Wanner G."/>
            <person name="Wolf J."/>
            <person name="Neumann-Schaal M."/>
            <person name="Henke P."/>
            <person name="Tank M."/>
            <person name="Sproer C."/>
            <person name="Bunk B."/>
            <person name="Overmann J."/>
        </authorList>
    </citation>
    <scope>NUCLEOTIDE SEQUENCE [LARGE SCALE GENOMIC DNA]</scope>
    <source>
        <strain evidence="5 6">DSM 6702</strain>
    </source>
</reference>
<dbReference type="Gene3D" id="3.40.605.10">
    <property type="entry name" value="Aldehyde Dehydrogenase, Chain A, domain 1"/>
    <property type="match status" value="1"/>
</dbReference>
<dbReference type="InterPro" id="IPR016160">
    <property type="entry name" value="Ald_DH_CS_CYS"/>
</dbReference>
<dbReference type="InterPro" id="IPR016163">
    <property type="entry name" value="Ald_DH_C"/>
</dbReference>
<evidence type="ECO:0000259" key="4">
    <source>
        <dbReference type="Pfam" id="PF00171"/>
    </source>
</evidence>
<evidence type="ECO:0000313" key="5">
    <source>
        <dbReference type="EMBL" id="WPL19906.1"/>
    </source>
</evidence>
<dbReference type="EC" id="1.2.1.16" evidence="5"/>
<proteinExistence type="inferred from homology"/>
<dbReference type="InterPro" id="IPR047110">
    <property type="entry name" value="GABD/Sad-like"/>
</dbReference>
<evidence type="ECO:0000256" key="2">
    <source>
        <dbReference type="ARBA" id="ARBA00022857"/>
    </source>
</evidence>
<dbReference type="SUPFAM" id="SSF53720">
    <property type="entry name" value="ALDH-like"/>
    <property type="match status" value="1"/>
</dbReference>
<evidence type="ECO:0000256" key="3">
    <source>
        <dbReference type="ARBA" id="ARBA00023002"/>
    </source>
</evidence>
<name>A0ABZ0SKL5_9GAMM</name>
<sequence>MMFTSINPTTEACIERVAAFDSARIEQALAAARGASVLWAETPLAERTRLLVSVAERLRTQKETLATLITTEMGKLRTEALAEIDKCAWVCDYYAEHAEGMLADELIDTDAARSLVAYQPFGVWLAIMPWNFPFWQVFRCAAPALAAGNPVLLKHASNVPGCALAIERLFREAGAPDGLFQTLLIAGNQAEALVSDARIRGVSLTGSEAAGRRVAAAAGASIKPSILELGGSDAFVVLADADVEQAATVAAKARFLNGGQSCIAAKRFILVPEIADTFVAAFKAAAEALIPGDPMQPETTLPPLARSDLRDQLHAQVQASLAKGARLVSGGAPLERLGWFYAATVLDQCAPGMPAYHEELFGPVAAIIRARDETDALRLANDSDFGLGGSVWSQDRARGEAFARRMQCGCAFVNDMVKSDPRLPFGGIKHSGYGRELGLLGIRGFCNAKTLCVQ</sequence>
<dbReference type="PANTHER" id="PTHR43217">
    <property type="entry name" value="SUCCINATE SEMIALDEHYDE DEHYDROGENASE [NAD(P)+] SAD"/>
    <property type="match status" value="1"/>
</dbReference>
<evidence type="ECO:0000256" key="1">
    <source>
        <dbReference type="ARBA" id="ARBA00009986"/>
    </source>
</evidence>
<dbReference type="CDD" id="cd07100">
    <property type="entry name" value="ALDH_SSADH1_GabD1"/>
    <property type="match status" value="1"/>
</dbReference>